<feature type="region of interest" description="Disordered" evidence="4">
    <location>
        <begin position="1"/>
        <end position="87"/>
    </location>
</feature>
<proteinExistence type="predicted"/>
<name>A0AAD3DS60_9CHLO</name>
<feature type="compositionally biased region" description="Gly residues" evidence="4">
    <location>
        <begin position="789"/>
        <end position="799"/>
    </location>
</feature>
<feature type="region of interest" description="Disordered" evidence="4">
    <location>
        <begin position="740"/>
        <end position="806"/>
    </location>
</feature>
<evidence type="ECO:0000256" key="4">
    <source>
        <dbReference type="SAM" id="MobiDB-lite"/>
    </source>
</evidence>
<feature type="region of interest" description="Disordered" evidence="4">
    <location>
        <begin position="1342"/>
        <end position="1378"/>
    </location>
</feature>
<feature type="compositionally biased region" description="Low complexity" evidence="4">
    <location>
        <begin position="67"/>
        <end position="82"/>
    </location>
</feature>
<feature type="region of interest" description="Disordered" evidence="4">
    <location>
        <begin position="1394"/>
        <end position="1419"/>
    </location>
</feature>
<dbReference type="GO" id="GO:0071036">
    <property type="term" value="P:nuclear polyadenylation-dependent snoRNA catabolic process"/>
    <property type="evidence" value="ECO:0007669"/>
    <property type="project" value="TreeGrafter"/>
</dbReference>
<keyword evidence="3" id="KW-0539">Nucleus</keyword>
<feature type="compositionally biased region" description="Gly residues" evidence="4">
    <location>
        <begin position="952"/>
        <end position="961"/>
    </location>
</feature>
<feature type="region of interest" description="Disordered" evidence="4">
    <location>
        <begin position="1263"/>
        <end position="1319"/>
    </location>
</feature>
<reference evidence="5 6" key="1">
    <citation type="journal article" date="2021" name="Sci. Rep.">
        <title>Genome sequencing of the multicellular alga Astrephomene provides insights into convergent evolution of germ-soma differentiation.</title>
        <authorList>
            <person name="Yamashita S."/>
            <person name="Yamamoto K."/>
            <person name="Matsuzaki R."/>
            <person name="Suzuki S."/>
            <person name="Yamaguchi H."/>
            <person name="Hirooka S."/>
            <person name="Minakuchi Y."/>
            <person name="Miyagishima S."/>
            <person name="Kawachi M."/>
            <person name="Toyoda A."/>
            <person name="Nozaki H."/>
        </authorList>
    </citation>
    <scope>NUCLEOTIDE SEQUENCE [LARGE SCALE GENOMIC DNA]</scope>
    <source>
        <strain evidence="5 6">NIES-4017</strain>
    </source>
</reference>
<sequence>MEQQLTEQAPRQPDLSSRDEEGTSEQRQFGAFSGGSVFAASAGSLSDDEGNDGTNSPQRHSRPDMPPSSEQQEQHQQPAGESNSVQELLGLLLAPSFSGTTVGMLSPVGRPDSNMLLQQLTETASVRSNANASRAQQEPGDRPASGGPNAGLSSKQPPADDPPLLANIDSDLLPDIHGLLATLNSPRSRPYGVGLVPPDIIRAQLAANAANAAFRRSGSGRGNRPPIGGSDGGDRSSNPDAAAVPTMQPPPPRPPSTVAAAAQESHTPPQLPSAAAAATPPDASLQQQQQLSAAAPSPIHDRQFRQPQQPFPQPPQSQQQQQPQPPRSPLLQPQQPPRSPLLHSQPPPLLQLPPFPQPLQPLHQQQAAAGMQALPPQAQLHPRSATPPPGLCMGGGGNGGGGALHMQQQPPLVHARAATPPPLAASASFPGPAGSNGTADVRLEGCVSFTGNNDDLFAAMAGTSATGLQQRGSFRGGAHDGGRSSSSGVAGFPGEVAMATVIAGRAAGSDALTHGTVLRPLQAPPSPPPPQLVAQFSQPQGLPGHWAAAQLPPQMRISSTQLATPPPSPPTAAVISQLPIPPLQQQLQRTADEDYGGAAFPQLYPLATGGAGGATPNRTSLSGAHPADAPASPYTFAAGGGADGSLAASQLPNGMGAPPPTAFAADYYRPFDGGMASYGREVPAAAVVSAPASSNDGSSGFRGCDGSTGGARRTSYGGSGGGGGGGGGGFSGATLGASGGGAGGGAAGCGSQHKRARGPHPRSRSGTPPRLRASDDDDDGGSSGDDGDGGGGRGGGGGAARCFRPEDLPEPVAVTVTGLGREVGEDGRRRRITVHGVFHPDRYLANQDCILYNNQFVSRSRFEKEGGSTTAKWHCSIKVAGANMVALGHWLTSRGLPVLKGGARKSKRQKAAEVTRAPSAPSASPPHTRPRPSLASLGAAASAPPATTTATAGGGGGGGAGPSSALPAACGGGGGGGAHSGGRSAAISTWPPQQAPQQLGIHGPPQQQQQQVPLSHPPHPQSHSQRERAGAALEAARGAAAEPCGPWQHMQPQQQQQKMHTSAQQQQQHHHQQQHHQQQLFMQQQHQQQQQRAEAAAAAAERGAAGLPPSLPLLPHMHRAPHHHHHPQHYHHPEPQQQQPQQPQQQHPLARSGSGGGPMLAAPGLGMRNAAAPASGPAMPSGFALQPQHQQQQLRPMPPQGPASGASSGFLTQSPFHASALQLSPQPGPPAGVGLRTSGASGNPLGEGHHPAMLRVDVPTMSSAPAALGAPPSSPGLQALQPPPRMASYPHGDPHLHQQQQQQQQQQHHMRLPAAPGVVYGGGPYTTTAASAAAAAAGEYQRRLSSGGGGGGEGGMGGAYRSTSGNLPDYRTSSGGGGAVELPYRDARMAAAMAAAGEAPHGVRPQCPLPPMPPPPPSS</sequence>
<feature type="compositionally biased region" description="Low complexity" evidence="4">
    <location>
        <begin position="1075"/>
        <end position="1100"/>
    </location>
</feature>
<feature type="region of interest" description="Disordered" evidence="4">
    <location>
        <begin position="609"/>
        <end position="636"/>
    </location>
</feature>
<dbReference type="GO" id="GO:0071037">
    <property type="term" value="P:nuclear polyadenylation-dependent snRNA catabolic process"/>
    <property type="evidence" value="ECO:0007669"/>
    <property type="project" value="TreeGrafter"/>
</dbReference>
<dbReference type="PANTHER" id="PTHR46543:SF2">
    <property type="entry name" value="AGAP013096-PA"/>
    <property type="match status" value="1"/>
</dbReference>
<feature type="compositionally biased region" description="Low complexity" evidence="4">
    <location>
        <begin position="124"/>
        <end position="135"/>
    </location>
</feature>
<dbReference type="InterPro" id="IPR051644">
    <property type="entry name" value="TRAMP_AT-DNA-binding"/>
</dbReference>
<evidence type="ECO:0000313" key="6">
    <source>
        <dbReference type="Proteomes" id="UP001054857"/>
    </source>
</evidence>
<feature type="compositionally biased region" description="Low complexity" evidence="4">
    <location>
        <begin position="1297"/>
        <end position="1318"/>
    </location>
</feature>
<feature type="compositionally biased region" description="Gly residues" evidence="4">
    <location>
        <begin position="1346"/>
        <end position="1358"/>
    </location>
</feature>
<feature type="compositionally biased region" description="Low complexity" evidence="4">
    <location>
        <begin position="996"/>
        <end position="1014"/>
    </location>
</feature>
<dbReference type="EMBL" id="BMAR01000016">
    <property type="protein sequence ID" value="GFR47070.1"/>
    <property type="molecule type" value="Genomic_DNA"/>
</dbReference>
<feature type="compositionally biased region" description="Low complexity" evidence="4">
    <location>
        <begin position="1263"/>
        <end position="1277"/>
    </location>
</feature>
<dbReference type="GO" id="GO:0071038">
    <property type="term" value="P:TRAMP-dependent tRNA surveillance pathway"/>
    <property type="evidence" value="ECO:0007669"/>
    <property type="project" value="TreeGrafter"/>
</dbReference>
<dbReference type="PANTHER" id="PTHR46543">
    <property type="entry name" value="ZINC FINGER CCHC DOMAIN-CONTAINING PROTEIN 7"/>
    <property type="match status" value="1"/>
</dbReference>
<feature type="region of interest" description="Disordered" evidence="4">
    <location>
        <begin position="213"/>
        <end position="402"/>
    </location>
</feature>
<comment type="caution">
    <text evidence="5">The sequence shown here is derived from an EMBL/GenBank/DDBJ whole genome shotgun (WGS) entry which is preliminary data.</text>
</comment>
<feature type="compositionally biased region" description="Low complexity" evidence="4">
    <location>
        <begin position="1135"/>
        <end position="1148"/>
    </location>
</feature>
<feature type="region of interest" description="Disordered" evidence="4">
    <location>
        <begin position="690"/>
        <end position="709"/>
    </location>
</feature>
<feature type="compositionally biased region" description="Pro residues" evidence="4">
    <location>
        <begin position="323"/>
        <end position="359"/>
    </location>
</feature>
<feature type="compositionally biased region" description="Polar residues" evidence="4">
    <location>
        <begin position="1205"/>
        <end position="1225"/>
    </location>
</feature>
<feature type="compositionally biased region" description="Low complexity" evidence="4">
    <location>
        <begin position="1159"/>
        <end position="1195"/>
    </location>
</feature>
<feature type="compositionally biased region" description="Low complexity" evidence="4">
    <location>
        <begin position="29"/>
        <end position="44"/>
    </location>
</feature>
<feature type="compositionally biased region" description="Basic residues" evidence="4">
    <location>
        <begin position="752"/>
        <end position="763"/>
    </location>
</feature>
<dbReference type="GO" id="GO:0031499">
    <property type="term" value="C:TRAMP complex"/>
    <property type="evidence" value="ECO:0007669"/>
    <property type="project" value="TreeGrafter"/>
</dbReference>
<comment type="subcellular location">
    <subcellularLocation>
        <location evidence="1">Nucleus</location>
    </subcellularLocation>
</comment>
<feature type="compositionally biased region" description="Low complexity" evidence="4">
    <location>
        <begin position="915"/>
        <end position="951"/>
    </location>
</feature>
<protein>
    <submittedName>
        <fullName evidence="5">Uncharacterized protein</fullName>
    </submittedName>
</protein>
<evidence type="ECO:0000256" key="3">
    <source>
        <dbReference type="ARBA" id="ARBA00023242"/>
    </source>
</evidence>
<feature type="region of interest" description="Disordered" evidence="4">
    <location>
        <begin position="99"/>
        <end position="169"/>
    </location>
</feature>
<dbReference type="GO" id="GO:0003723">
    <property type="term" value="F:RNA binding"/>
    <property type="evidence" value="ECO:0007669"/>
    <property type="project" value="TreeGrafter"/>
</dbReference>
<feature type="compositionally biased region" description="Low complexity" evidence="4">
    <location>
        <begin position="272"/>
        <end position="295"/>
    </location>
</feature>
<dbReference type="GO" id="GO:0071031">
    <property type="term" value="P:nuclear mRNA surveillance of mRNA 3'-end processing"/>
    <property type="evidence" value="ECO:0007669"/>
    <property type="project" value="TreeGrafter"/>
</dbReference>
<evidence type="ECO:0000256" key="1">
    <source>
        <dbReference type="ARBA" id="ARBA00004123"/>
    </source>
</evidence>
<dbReference type="GO" id="GO:0071035">
    <property type="term" value="P:nuclear polyadenylation-dependent rRNA catabolic process"/>
    <property type="evidence" value="ECO:0007669"/>
    <property type="project" value="TreeGrafter"/>
</dbReference>
<feature type="compositionally biased region" description="Low complexity" evidence="4">
    <location>
        <begin position="1030"/>
        <end position="1067"/>
    </location>
</feature>
<organism evidence="5 6">
    <name type="scientific">Astrephomene gubernaculifera</name>
    <dbReference type="NCBI Taxonomy" id="47775"/>
    <lineage>
        <taxon>Eukaryota</taxon>
        <taxon>Viridiplantae</taxon>
        <taxon>Chlorophyta</taxon>
        <taxon>core chlorophytes</taxon>
        <taxon>Chlorophyceae</taxon>
        <taxon>CS clade</taxon>
        <taxon>Chlamydomonadales</taxon>
        <taxon>Astrephomenaceae</taxon>
        <taxon>Astrephomene</taxon>
    </lineage>
</organism>
<dbReference type="Proteomes" id="UP001054857">
    <property type="component" value="Unassembled WGS sequence"/>
</dbReference>
<feature type="region of interest" description="Disordered" evidence="4">
    <location>
        <begin position="900"/>
        <end position="1251"/>
    </location>
</feature>
<gene>
    <name evidence="5" type="ORF">Agub_g8757</name>
</gene>
<feature type="compositionally biased region" description="Acidic residues" evidence="4">
    <location>
        <begin position="775"/>
        <end position="788"/>
    </location>
</feature>
<feature type="compositionally biased region" description="Gly residues" evidence="4">
    <location>
        <begin position="970"/>
        <end position="980"/>
    </location>
</feature>
<evidence type="ECO:0000313" key="5">
    <source>
        <dbReference type="EMBL" id="GFR47070.1"/>
    </source>
</evidence>
<feature type="compositionally biased region" description="Basic residues" evidence="4">
    <location>
        <begin position="1116"/>
        <end position="1130"/>
    </location>
</feature>
<keyword evidence="6" id="KW-1185">Reference proteome</keyword>
<feature type="compositionally biased region" description="Gly residues" evidence="4">
    <location>
        <begin position="392"/>
        <end position="402"/>
    </location>
</feature>
<accession>A0AAD3DS60</accession>
<feature type="compositionally biased region" description="Low complexity" evidence="4">
    <location>
        <begin position="213"/>
        <end position="228"/>
    </location>
</feature>
<feature type="compositionally biased region" description="Pro residues" evidence="4">
    <location>
        <begin position="1407"/>
        <end position="1419"/>
    </location>
</feature>
<evidence type="ECO:0000256" key="2">
    <source>
        <dbReference type="ARBA" id="ARBA00022737"/>
    </source>
</evidence>
<dbReference type="GO" id="GO:0071039">
    <property type="term" value="P:nuclear polyadenylation-dependent CUT catabolic process"/>
    <property type="evidence" value="ECO:0007669"/>
    <property type="project" value="TreeGrafter"/>
</dbReference>
<keyword evidence="2" id="KW-0677">Repeat</keyword>